<sequence length="123" mass="13618">MGFVVAVGWNQQRLCNENYSNPLWQSPQAQQPSHEEKKTGKRLGFCLSFLVQKPDLSLEIFPSAAETRICSACPSVAAAKPEILGIFLIPAGLLPHCHVRFACWNSGSETEDRETTRSDELEG</sequence>
<organism evidence="1 2">
    <name type="scientific">Rubroshorea leprosula</name>
    <dbReference type="NCBI Taxonomy" id="152421"/>
    <lineage>
        <taxon>Eukaryota</taxon>
        <taxon>Viridiplantae</taxon>
        <taxon>Streptophyta</taxon>
        <taxon>Embryophyta</taxon>
        <taxon>Tracheophyta</taxon>
        <taxon>Spermatophyta</taxon>
        <taxon>Magnoliopsida</taxon>
        <taxon>eudicotyledons</taxon>
        <taxon>Gunneridae</taxon>
        <taxon>Pentapetalae</taxon>
        <taxon>rosids</taxon>
        <taxon>malvids</taxon>
        <taxon>Malvales</taxon>
        <taxon>Dipterocarpaceae</taxon>
        <taxon>Rubroshorea</taxon>
    </lineage>
</organism>
<name>A0AAV5IHF4_9ROSI</name>
<dbReference type="EMBL" id="BPVZ01000012">
    <property type="protein sequence ID" value="GKU97789.1"/>
    <property type="molecule type" value="Genomic_DNA"/>
</dbReference>
<evidence type="ECO:0000313" key="1">
    <source>
        <dbReference type="EMBL" id="GKU97789.1"/>
    </source>
</evidence>
<evidence type="ECO:0000313" key="2">
    <source>
        <dbReference type="Proteomes" id="UP001054252"/>
    </source>
</evidence>
<gene>
    <name evidence="1" type="ORF">SLEP1_g10880</name>
</gene>
<dbReference type="Proteomes" id="UP001054252">
    <property type="component" value="Unassembled WGS sequence"/>
</dbReference>
<comment type="caution">
    <text evidence="1">The sequence shown here is derived from an EMBL/GenBank/DDBJ whole genome shotgun (WGS) entry which is preliminary data.</text>
</comment>
<reference evidence="1 2" key="1">
    <citation type="journal article" date="2021" name="Commun. Biol.">
        <title>The genome of Shorea leprosula (Dipterocarpaceae) highlights the ecological relevance of drought in aseasonal tropical rainforests.</title>
        <authorList>
            <person name="Ng K.K.S."/>
            <person name="Kobayashi M.J."/>
            <person name="Fawcett J.A."/>
            <person name="Hatakeyama M."/>
            <person name="Paape T."/>
            <person name="Ng C.H."/>
            <person name="Ang C.C."/>
            <person name="Tnah L.H."/>
            <person name="Lee C.T."/>
            <person name="Nishiyama T."/>
            <person name="Sese J."/>
            <person name="O'Brien M.J."/>
            <person name="Copetti D."/>
            <person name="Mohd Noor M.I."/>
            <person name="Ong R.C."/>
            <person name="Putra M."/>
            <person name="Sireger I.Z."/>
            <person name="Indrioko S."/>
            <person name="Kosugi Y."/>
            <person name="Izuno A."/>
            <person name="Isagi Y."/>
            <person name="Lee S.L."/>
            <person name="Shimizu K.K."/>
        </authorList>
    </citation>
    <scope>NUCLEOTIDE SEQUENCE [LARGE SCALE GENOMIC DNA]</scope>
    <source>
        <strain evidence="1">214</strain>
    </source>
</reference>
<protein>
    <submittedName>
        <fullName evidence="1">Uncharacterized protein</fullName>
    </submittedName>
</protein>
<dbReference type="AlphaFoldDB" id="A0AAV5IHF4"/>
<keyword evidence="2" id="KW-1185">Reference proteome</keyword>
<accession>A0AAV5IHF4</accession>
<proteinExistence type="predicted"/>